<reference evidence="2" key="1">
    <citation type="submission" date="2020-10" db="EMBL/GenBank/DDBJ databases">
        <title>Complete genome sequence of Bacillus velezensis NST6.</title>
        <authorList>
            <person name="Choi J."/>
        </authorList>
    </citation>
    <scope>NUCLEOTIDE SEQUENCE [LARGE SCALE GENOMIC DNA]</scope>
    <source>
        <strain evidence="2">NST6</strain>
    </source>
</reference>
<proteinExistence type="predicted"/>
<name>A0A7H0PPN1_BACVE</name>
<dbReference type="Pfam" id="PF19503">
    <property type="entry name" value="DUF6037"/>
    <property type="match status" value="1"/>
</dbReference>
<sequence length="194" mass="22963">MQLKNLNFLCKDMTRKNIDRSKFDIRFKSAHFKCIFLIDKSPFKLILAARGVNFYLEFEVKEGYNINSYIEKEKYYRLCEILGIKKDDNNKFSTNAFLNLVNDRVPHNISNENRVVPADIAPYRKIVEEENKVYFYKWIPHDGIKSNVSHENLEKTRLLIGEEAYLTCKERNISSGWTDNPKYADKLPREIPKN</sequence>
<dbReference type="Proteomes" id="UP000587477">
    <property type="component" value="Chromosome"/>
</dbReference>
<protein>
    <submittedName>
        <fullName evidence="1">Uncharacterized protein</fullName>
    </submittedName>
</protein>
<dbReference type="RefSeq" id="WP_061860737.1">
    <property type="nucleotide sequence ID" value="NZ_BDDG01000002.1"/>
</dbReference>
<evidence type="ECO:0000313" key="2">
    <source>
        <dbReference type="Proteomes" id="UP000587477"/>
    </source>
</evidence>
<dbReference type="InterPro" id="IPR046100">
    <property type="entry name" value="DUF6037"/>
</dbReference>
<accession>A0A7H0PPN1</accession>
<dbReference type="AlphaFoldDB" id="A0A7H0PPN1"/>
<dbReference type="EMBL" id="CP063687">
    <property type="protein sequence ID" value="QOY28197.1"/>
    <property type="molecule type" value="Genomic_DNA"/>
</dbReference>
<evidence type="ECO:0000313" key="1">
    <source>
        <dbReference type="EMBL" id="QOY28197.1"/>
    </source>
</evidence>
<gene>
    <name evidence="1" type="ORF">BACVE_003237</name>
</gene>
<organism evidence="1 2">
    <name type="scientific">Bacillus velezensis</name>
    <dbReference type="NCBI Taxonomy" id="492670"/>
    <lineage>
        <taxon>Bacteria</taxon>
        <taxon>Bacillati</taxon>
        <taxon>Bacillota</taxon>
        <taxon>Bacilli</taxon>
        <taxon>Bacillales</taxon>
        <taxon>Bacillaceae</taxon>
        <taxon>Bacillus</taxon>
        <taxon>Bacillus amyloliquefaciens group</taxon>
    </lineage>
</organism>